<name>A0ABQ4PFF8_9GAMM</name>
<dbReference type="PANTHER" id="PTHR43242:SF1">
    <property type="entry name" value="NAD(P)-BINDING ROSSMANN-FOLD SUPERFAMILY PROTEIN"/>
    <property type="match status" value="1"/>
</dbReference>
<reference evidence="2 3" key="1">
    <citation type="submission" date="2021-05" db="EMBL/GenBank/DDBJ databases">
        <title>Molecular characterization for Shewanella algae harboring chromosomal blaOXA-55-like strains isolated from clinical and environment sample.</title>
        <authorList>
            <person name="Ohama Y."/>
            <person name="Aoki K."/>
            <person name="Harada S."/>
            <person name="Moriya K."/>
            <person name="Ishii Y."/>
            <person name="Tateda K."/>
        </authorList>
    </citation>
    <scope>NUCLEOTIDE SEQUENCE [LARGE SCALE GENOMIC DNA]</scope>
    <source>
        <strain evidence="2 3">LMG 23746</strain>
    </source>
</reference>
<dbReference type="Gene3D" id="3.90.25.10">
    <property type="entry name" value="UDP-galactose 4-epimerase, domain 1"/>
    <property type="match status" value="1"/>
</dbReference>
<evidence type="ECO:0000259" key="1">
    <source>
        <dbReference type="Pfam" id="PF04321"/>
    </source>
</evidence>
<comment type="caution">
    <text evidence="2">The sequence shown here is derived from an EMBL/GenBank/DDBJ whole genome shotgun (WGS) entry which is preliminary data.</text>
</comment>
<dbReference type="PANTHER" id="PTHR43242">
    <property type="entry name" value="NAD(P)-BINDING ROSSMANN-FOLD SUPERFAMILY PROTEIN"/>
    <property type="match status" value="1"/>
</dbReference>
<dbReference type="RefSeq" id="WP_119977464.1">
    <property type="nucleotide sequence ID" value="NZ_BPFB01000015.1"/>
</dbReference>
<proteinExistence type="predicted"/>
<gene>
    <name evidence="2" type="ORF">TUM4630_16360</name>
</gene>
<feature type="domain" description="RmlD-like substrate binding" evidence="1">
    <location>
        <begin position="3"/>
        <end position="289"/>
    </location>
</feature>
<dbReference type="InterPro" id="IPR029903">
    <property type="entry name" value="RmlD-like-bd"/>
</dbReference>
<evidence type="ECO:0000313" key="3">
    <source>
        <dbReference type="Proteomes" id="UP000761574"/>
    </source>
</evidence>
<dbReference type="EMBL" id="BPFB01000015">
    <property type="protein sequence ID" value="GIU46266.1"/>
    <property type="molecule type" value="Genomic_DNA"/>
</dbReference>
<dbReference type="SUPFAM" id="SSF51735">
    <property type="entry name" value="NAD(P)-binding Rossmann-fold domains"/>
    <property type="match status" value="1"/>
</dbReference>
<dbReference type="InterPro" id="IPR036291">
    <property type="entry name" value="NAD(P)-bd_dom_sf"/>
</dbReference>
<sequence>MEKVLLIGSTGLLGSALSAHLKSSDQYDVYGLSRHSANADIQLDISNTEDALVFFAELEPDYIINLAAITDVEACQRNLDLAYKVNCKIAENVSLYAVNFSKKPVFIVHISTDHFYDGEGDSKENDIVMLNNYAITKYCAEKSLPIEQSVILRTNFLGRSYVSSAASLTDIMYARYHSGSDIKLFNDVFISPLSMKTLCNAISVCLQKKIPGIYNVGSKEGLSKEAIIVNFFRWLGINNFKCESISIDSVPQLTVRPKDMRMDVSAFEKAYNYILPNLNDEIREIAYEYKASDIKCD</sequence>
<dbReference type="Gene3D" id="3.40.50.720">
    <property type="entry name" value="NAD(P)-binding Rossmann-like Domain"/>
    <property type="match status" value="1"/>
</dbReference>
<evidence type="ECO:0000313" key="2">
    <source>
        <dbReference type="EMBL" id="GIU46266.1"/>
    </source>
</evidence>
<protein>
    <submittedName>
        <fullName evidence="2">NAD(P)-dependent oxidoreductase</fullName>
    </submittedName>
</protein>
<organism evidence="2 3">
    <name type="scientific">Shewanella algidipiscicola</name>
    <dbReference type="NCBI Taxonomy" id="614070"/>
    <lineage>
        <taxon>Bacteria</taxon>
        <taxon>Pseudomonadati</taxon>
        <taxon>Pseudomonadota</taxon>
        <taxon>Gammaproteobacteria</taxon>
        <taxon>Alteromonadales</taxon>
        <taxon>Shewanellaceae</taxon>
        <taxon>Shewanella</taxon>
    </lineage>
</organism>
<dbReference type="Pfam" id="PF04321">
    <property type="entry name" value="RmlD_sub_bind"/>
    <property type="match status" value="1"/>
</dbReference>
<dbReference type="Proteomes" id="UP000761574">
    <property type="component" value="Unassembled WGS sequence"/>
</dbReference>
<keyword evidence="3" id="KW-1185">Reference proteome</keyword>
<accession>A0ABQ4PFF8</accession>